<reference evidence="3" key="1">
    <citation type="journal article" date="2019" name="Int. J. Syst. Evol. Microbiol.">
        <title>The Global Catalogue of Microorganisms (GCM) 10K type strain sequencing project: providing services to taxonomists for standard genome sequencing and annotation.</title>
        <authorList>
            <consortium name="The Broad Institute Genomics Platform"/>
            <consortium name="The Broad Institute Genome Sequencing Center for Infectious Disease"/>
            <person name="Wu L."/>
            <person name="Ma J."/>
        </authorList>
    </citation>
    <scope>NUCLEOTIDE SEQUENCE [LARGE SCALE GENOMIC DNA]</scope>
    <source>
        <strain evidence="3">JCM 18531</strain>
    </source>
</reference>
<organism evidence="2 3">
    <name type="scientific">Nocardioides conyzicola</name>
    <dbReference type="NCBI Taxonomy" id="1651781"/>
    <lineage>
        <taxon>Bacteria</taxon>
        <taxon>Bacillati</taxon>
        <taxon>Actinomycetota</taxon>
        <taxon>Actinomycetes</taxon>
        <taxon>Propionibacteriales</taxon>
        <taxon>Nocardioidaceae</taxon>
        <taxon>Nocardioides</taxon>
    </lineage>
</organism>
<dbReference type="Proteomes" id="UP001499974">
    <property type="component" value="Unassembled WGS sequence"/>
</dbReference>
<name>A0ABP8X426_9ACTN</name>
<keyword evidence="1" id="KW-0732">Signal</keyword>
<keyword evidence="3" id="KW-1185">Reference proteome</keyword>
<evidence type="ECO:0008006" key="4">
    <source>
        <dbReference type="Google" id="ProtNLM"/>
    </source>
</evidence>
<sequence length="339" mass="35116">MSLLRRLAALLLIVVGLFAATPTAPALAHRDGCHAAHSCPSDANPPSYTCGDTGNYNFCPGLSGSAFASGGTTATVGSALDAYVSWSVAVISASTTYQWYRSGVAIPSAVTTSYTVTLDDIGQVLVMTASAVDGRGQSATASTSPVTPAYPPLPTGSASLNTSTATIGTTVTATVQWSRAVSATYQWFRANVPIAGATTAVYTATRADLGQPLKLVAVATEYGRTVTVATPVLTPMATSKLTLETRPTIRAGGKAVVRGTLSTSAGPAGRIVRITTWQKVGHRWLLRSNVTTTVSKTGNFTVKQRIRSSQKGSWRFKAFYAGAAGVKAAQSSYAPLLAR</sequence>
<accession>A0ABP8X426</accession>
<dbReference type="EMBL" id="BAABKM010000002">
    <property type="protein sequence ID" value="GAA4699465.1"/>
    <property type="molecule type" value="Genomic_DNA"/>
</dbReference>
<comment type="caution">
    <text evidence="2">The sequence shown here is derived from an EMBL/GenBank/DDBJ whole genome shotgun (WGS) entry which is preliminary data.</text>
</comment>
<evidence type="ECO:0000313" key="3">
    <source>
        <dbReference type="Proteomes" id="UP001499974"/>
    </source>
</evidence>
<proteinExistence type="predicted"/>
<feature type="signal peptide" evidence="1">
    <location>
        <begin position="1"/>
        <end position="19"/>
    </location>
</feature>
<feature type="chain" id="PRO_5045196048" description="Ig-like domain-containing protein" evidence="1">
    <location>
        <begin position="20"/>
        <end position="339"/>
    </location>
</feature>
<gene>
    <name evidence="2" type="ORF">GCM10023349_14720</name>
</gene>
<dbReference type="Gene3D" id="2.60.40.2700">
    <property type="match status" value="2"/>
</dbReference>
<evidence type="ECO:0000256" key="1">
    <source>
        <dbReference type="SAM" id="SignalP"/>
    </source>
</evidence>
<evidence type="ECO:0000313" key="2">
    <source>
        <dbReference type="EMBL" id="GAA4699465.1"/>
    </source>
</evidence>
<protein>
    <recommendedName>
        <fullName evidence="4">Ig-like domain-containing protein</fullName>
    </recommendedName>
</protein>